<dbReference type="InterPro" id="IPR050511">
    <property type="entry name" value="AMPK_gamma/SDS23_families"/>
</dbReference>
<dbReference type="AlphaFoldDB" id="A0A5N5SYV7"/>
<proteinExistence type="inferred from homology"/>
<dbReference type="OrthoDB" id="449052at2759"/>
<evidence type="ECO:0000313" key="7">
    <source>
        <dbReference type="EMBL" id="KAB7499098.1"/>
    </source>
</evidence>
<comment type="subunit">
    <text evidence="4">AMPK is a heterotrimer of an alpha catalytic subunit (PRKAA1 or PRKAA2), a beta (PRKAB1 or PRKAB2) and a gamma non-catalytic subunits (PRKAG1, PRKAG2 or PRKAG3). Interacts with FNIP1 and FNIP2.</text>
</comment>
<dbReference type="InterPro" id="IPR000644">
    <property type="entry name" value="CBS_dom"/>
</dbReference>
<feature type="domain" description="CBS" evidence="6">
    <location>
        <begin position="40"/>
        <end position="100"/>
    </location>
</feature>
<dbReference type="GO" id="GO:0019901">
    <property type="term" value="F:protein kinase binding"/>
    <property type="evidence" value="ECO:0007669"/>
    <property type="project" value="TreeGrafter"/>
</dbReference>
<accession>A0A5N5SYV7</accession>
<evidence type="ECO:0000256" key="2">
    <source>
        <dbReference type="ARBA" id="ARBA00022737"/>
    </source>
</evidence>
<evidence type="ECO:0000313" key="8">
    <source>
        <dbReference type="Proteomes" id="UP000326759"/>
    </source>
</evidence>
<reference evidence="7 8" key="1">
    <citation type="journal article" date="2019" name="PLoS Biol.">
        <title>Sex chromosomes control vertical transmission of feminizing Wolbachia symbionts in an isopod.</title>
        <authorList>
            <person name="Becking T."/>
            <person name="Chebbi M.A."/>
            <person name="Giraud I."/>
            <person name="Moumen B."/>
            <person name="Laverre T."/>
            <person name="Caubet Y."/>
            <person name="Peccoud J."/>
            <person name="Gilbert C."/>
            <person name="Cordaux R."/>
        </authorList>
    </citation>
    <scope>NUCLEOTIDE SEQUENCE [LARGE SCALE GENOMIC DNA]</scope>
    <source>
        <strain evidence="7">ANa2</strain>
        <tissue evidence="7">Whole body excluding digestive tract and cuticle</tissue>
    </source>
</reference>
<comment type="caution">
    <text evidence="7">The sequence shown here is derived from an EMBL/GenBank/DDBJ whole genome shotgun (WGS) entry which is preliminary data.</text>
</comment>
<keyword evidence="2" id="KW-0677">Repeat</keyword>
<evidence type="ECO:0000256" key="3">
    <source>
        <dbReference type="ARBA" id="ARBA00023122"/>
    </source>
</evidence>
<dbReference type="EMBL" id="SEYY01018694">
    <property type="protein sequence ID" value="KAB7499098.1"/>
    <property type="molecule type" value="Genomic_DNA"/>
</dbReference>
<dbReference type="PANTHER" id="PTHR13780:SF35">
    <property type="entry name" value="LD22662P"/>
    <property type="match status" value="1"/>
</dbReference>
<feature type="domain" description="CBS" evidence="6">
    <location>
        <begin position="121"/>
        <end position="179"/>
    </location>
</feature>
<dbReference type="CDD" id="cd04618">
    <property type="entry name" value="CBS_euAMPK_gamma-like_repeat1"/>
    <property type="match status" value="1"/>
</dbReference>
<dbReference type="GO" id="GO:0005634">
    <property type="term" value="C:nucleus"/>
    <property type="evidence" value="ECO:0007669"/>
    <property type="project" value="TreeGrafter"/>
</dbReference>
<dbReference type="Proteomes" id="UP000326759">
    <property type="component" value="Unassembled WGS sequence"/>
</dbReference>
<evidence type="ECO:0000259" key="6">
    <source>
        <dbReference type="PROSITE" id="PS51371"/>
    </source>
</evidence>
<dbReference type="GO" id="GO:0005737">
    <property type="term" value="C:cytoplasm"/>
    <property type="evidence" value="ECO:0007669"/>
    <property type="project" value="TreeGrafter"/>
</dbReference>
<dbReference type="GO" id="GO:0031588">
    <property type="term" value="C:nucleotide-activated protein kinase complex"/>
    <property type="evidence" value="ECO:0007669"/>
    <property type="project" value="TreeGrafter"/>
</dbReference>
<evidence type="ECO:0000256" key="1">
    <source>
        <dbReference type="ARBA" id="ARBA00006750"/>
    </source>
</evidence>
<dbReference type="Gene3D" id="3.10.580.10">
    <property type="entry name" value="CBS-domain"/>
    <property type="match status" value="2"/>
</dbReference>
<keyword evidence="7" id="KW-0808">Transferase</keyword>
<keyword evidence="8" id="KW-1185">Reference proteome</keyword>
<dbReference type="SMART" id="SM00116">
    <property type="entry name" value="CBS"/>
    <property type="match status" value="3"/>
</dbReference>
<gene>
    <name evidence="7" type="primary">PRKAG2</name>
    <name evidence="7" type="ORF">Anas_06566</name>
</gene>
<organism evidence="7 8">
    <name type="scientific">Armadillidium nasatum</name>
    <dbReference type="NCBI Taxonomy" id="96803"/>
    <lineage>
        <taxon>Eukaryota</taxon>
        <taxon>Metazoa</taxon>
        <taxon>Ecdysozoa</taxon>
        <taxon>Arthropoda</taxon>
        <taxon>Crustacea</taxon>
        <taxon>Multicrustacea</taxon>
        <taxon>Malacostraca</taxon>
        <taxon>Eumalacostraca</taxon>
        <taxon>Peracarida</taxon>
        <taxon>Isopoda</taxon>
        <taxon>Oniscidea</taxon>
        <taxon>Crinocheta</taxon>
        <taxon>Armadillidiidae</taxon>
        <taxon>Armadillidium</taxon>
    </lineage>
</organism>
<evidence type="ECO:0000256" key="4">
    <source>
        <dbReference type="ARBA" id="ARBA00025878"/>
    </source>
</evidence>
<feature type="domain" description="CBS" evidence="6">
    <location>
        <begin position="194"/>
        <end position="256"/>
    </location>
</feature>
<dbReference type="GO" id="GO:0016301">
    <property type="term" value="F:kinase activity"/>
    <property type="evidence" value="ECO:0007669"/>
    <property type="project" value="UniProtKB-KW"/>
</dbReference>
<comment type="similarity">
    <text evidence="1">Belongs to the 5'-AMP-activated protein kinase gamma subunit family.</text>
</comment>
<keyword evidence="3 5" id="KW-0129">CBS domain</keyword>
<sequence length="262" mass="30606">MKNISKRKILFCFGEGIRQEDESQILVKFFRYHTTYDLIPTSAKLVIFDTRLQVKKAFYALVYNGVRAAPLWDAARQEFVGMLTITDFIRILQSFYNSPNRKMEELEEHRLELWRTLLNDDVRKLISITPNECLYEAIRSLIHHKIHRLPVIDPITGNVLYIITHKRILKFLFLYINELPKPSIMLKSLRELNIGTYNNIETARGDTLIIEALNKFVERRISALPIVDDEGKLIDIYAKFDVINLAAEGTYHNLDVTLHQAK</sequence>
<keyword evidence="7" id="KW-0418">Kinase</keyword>
<name>A0A5N5SYV7_9CRUS</name>
<dbReference type="GO" id="GO:0019887">
    <property type="term" value="F:protein kinase regulator activity"/>
    <property type="evidence" value="ECO:0007669"/>
    <property type="project" value="TreeGrafter"/>
</dbReference>
<protein>
    <submittedName>
        <fullName evidence="7">5'-AMP-activated protein kinase subunit gamma-2</fullName>
    </submittedName>
</protein>
<dbReference type="PROSITE" id="PS51371">
    <property type="entry name" value="CBS"/>
    <property type="match status" value="3"/>
</dbReference>
<dbReference type="InterPro" id="IPR046342">
    <property type="entry name" value="CBS_dom_sf"/>
</dbReference>
<dbReference type="GO" id="GO:0016208">
    <property type="term" value="F:AMP binding"/>
    <property type="evidence" value="ECO:0007669"/>
    <property type="project" value="TreeGrafter"/>
</dbReference>
<evidence type="ECO:0000256" key="5">
    <source>
        <dbReference type="PROSITE-ProRule" id="PRU00703"/>
    </source>
</evidence>
<dbReference type="PANTHER" id="PTHR13780">
    <property type="entry name" value="AMP-ACTIVATED PROTEIN KINASE, GAMMA REGULATORY SUBUNIT"/>
    <property type="match status" value="1"/>
</dbReference>
<dbReference type="Pfam" id="PF00571">
    <property type="entry name" value="CBS"/>
    <property type="match status" value="2"/>
</dbReference>
<dbReference type="SUPFAM" id="SSF54631">
    <property type="entry name" value="CBS-domain pair"/>
    <property type="match status" value="2"/>
</dbReference>